<comment type="caution">
    <text evidence="1">The sequence shown here is derived from an EMBL/GenBank/DDBJ whole genome shotgun (WGS) entry which is preliminary data.</text>
</comment>
<dbReference type="Proteomes" id="UP000325081">
    <property type="component" value="Unassembled WGS sequence"/>
</dbReference>
<dbReference type="EMBL" id="BKCP01002669">
    <property type="protein sequence ID" value="GER28492.1"/>
    <property type="molecule type" value="Genomic_DNA"/>
</dbReference>
<protein>
    <submittedName>
        <fullName evidence="1">G-box regulating factor 6</fullName>
    </submittedName>
</protein>
<accession>A0A5A7P720</accession>
<gene>
    <name evidence="1" type="ORF">STAS_04297</name>
</gene>
<name>A0A5A7P720_STRAF</name>
<dbReference type="AlphaFoldDB" id="A0A5A7P720"/>
<sequence length="181" mass="20150">MARFPAIRGSTSAAVGFGGSPAINGSQIGVELHCFSCGVVDHRQSTCPRCGDLHYLIVNFEFDGNEGIVYDALPIFYEKSEPAEEHRLRRRGPYVGEKRKELPDTLSMKKLAAQRNRLIELVIFVQQFGVGNHGQLPLLIRGHTHLGQAGKRAARRVKLSVQIVPKHERNYRNAHGYGGYT</sequence>
<proteinExistence type="predicted"/>
<evidence type="ECO:0000313" key="2">
    <source>
        <dbReference type="Proteomes" id="UP000325081"/>
    </source>
</evidence>
<organism evidence="1 2">
    <name type="scientific">Striga asiatica</name>
    <name type="common">Asiatic witchweed</name>
    <name type="synonym">Buchnera asiatica</name>
    <dbReference type="NCBI Taxonomy" id="4170"/>
    <lineage>
        <taxon>Eukaryota</taxon>
        <taxon>Viridiplantae</taxon>
        <taxon>Streptophyta</taxon>
        <taxon>Embryophyta</taxon>
        <taxon>Tracheophyta</taxon>
        <taxon>Spermatophyta</taxon>
        <taxon>Magnoliopsida</taxon>
        <taxon>eudicotyledons</taxon>
        <taxon>Gunneridae</taxon>
        <taxon>Pentapetalae</taxon>
        <taxon>asterids</taxon>
        <taxon>lamiids</taxon>
        <taxon>Lamiales</taxon>
        <taxon>Orobanchaceae</taxon>
        <taxon>Buchnereae</taxon>
        <taxon>Striga</taxon>
    </lineage>
</organism>
<evidence type="ECO:0000313" key="1">
    <source>
        <dbReference type="EMBL" id="GER28492.1"/>
    </source>
</evidence>
<keyword evidence="2" id="KW-1185">Reference proteome</keyword>
<reference evidence="2" key="1">
    <citation type="journal article" date="2019" name="Curr. Biol.">
        <title>Genome Sequence of Striga asiatica Provides Insight into the Evolution of Plant Parasitism.</title>
        <authorList>
            <person name="Yoshida S."/>
            <person name="Kim S."/>
            <person name="Wafula E.K."/>
            <person name="Tanskanen J."/>
            <person name="Kim Y.M."/>
            <person name="Honaas L."/>
            <person name="Yang Z."/>
            <person name="Spallek T."/>
            <person name="Conn C.E."/>
            <person name="Ichihashi Y."/>
            <person name="Cheong K."/>
            <person name="Cui S."/>
            <person name="Der J.P."/>
            <person name="Gundlach H."/>
            <person name="Jiao Y."/>
            <person name="Hori C."/>
            <person name="Ishida J.K."/>
            <person name="Kasahara H."/>
            <person name="Kiba T."/>
            <person name="Kim M.S."/>
            <person name="Koo N."/>
            <person name="Laohavisit A."/>
            <person name="Lee Y.H."/>
            <person name="Lumba S."/>
            <person name="McCourt P."/>
            <person name="Mortimer J.C."/>
            <person name="Mutuku J.M."/>
            <person name="Nomura T."/>
            <person name="Sasaki-Sekimoto Y."/>
            <person name="Seto Y."/>
            <person name="Wang Y."/>
            <person name="Wakatake T."/>
            <person name="Sakakibara H."/>
            <person name="Demura T."/>
            <person name="Yamaguchi S."/>
            <person name="Yoneyama K."/>
            <person name="Manabe R.I."/>
            <person name="Nelson D.C."/>
            <person name="Schulman A.H."/>
            <person name="Timko M.P."/>
            <person name="dePamphilis C.W."/>
            <person name="Choi D."/>
            <person name="Shirasu K."/>
        </authorList>
    </citation>
    <scope>NUCLEOTIDE SEQUENCE [LARGE SCALE GENOMIC DNA]</scope>
    <source>
        <strain evidence="2">cv. UVA1</strain>
    </source>
</reference>